<dbReference type="PATRIC" id="fig|1348973.3.peg.4844"/>
<comment type="caution">
    <text evidence="1">The sequence shown here is derived from an EMBL/GenBank/DDBJ whole genome shotgun (WGS) entry which is preliminary data.</text>
</comment>
<dbReference type="Gene3D" id="3.30.870.10">
    <property type="entry name" value="Endonuclease Chain A"/>
    <property type="match status" value="1"/>
</dbReference>
<organism evidence="1 2">
    <name type="scientific">Schinkia azotoformans MEV2011</name>
    <dbReference type="NCBI Taxonomy" id="1348973"/>
    <lineage>
        <taxon>Bacteria</taxon>
        <taxon>Bacillati</taxon>
        <taxon>Bacillota</taxon>
        <taxon>Bacilli</taxon>
        <taxon>Bacillales</taxon>
        <taxon>Bacillaceae</taxon>
        <taxon>Calidifontibacillus/Schinkia group</taxon>
        <taxon>Schinkia</taxon>
    </lineage>
</organism>
<accession>A0A072NE71</accession>
<reference evidence="1 2" key="1">
    <citation type="submission" date="2014-04" db="EMBL/GenBank/DDBJ databases">
        <title>Draft genome sequence of Bacillus azotoformans MEV2011, a (co-) denitrifying strain unable to grow in the presence of oxygen.</title>
        <authorList>
            <person name="Nielsen M."/>
            <person name="Schreiber L."/>
            <person name="Finster K."/>
            <person name="Schramm A."/>
        </authorList>
    </citation>
    <scope>NUCLEOTIDE SEQUENCE [LARGE SCALE GENOMIC DNA]</scope>
    <source>
        <strain evidence="1 2">MEV2011</strain>
    </source>
</reference>
<dbReference type="AlphaFoldDB" id="A0A072NE71"/>
<proteinExistence type="predicted"/>
<gene>
    <name evidence="1" type="ORF">M670_04995</name>
</gene>
<dbReference type="EMBL" id="JJRY01000047">
    <property type="protein sequence ID" value="KEF35851.1"/>
    <property type="molecule type" value="Genomic_DNA"/>
</dbReference>
<dbReference type="Proteomes" id="UP000027936">
    <property type="component" value="Unassembled WGS sequence"/>
</dbReference>
<evidence type="ECO:0000313" key="1">
    <source>
        <dbReference type="EMBL" id="KEF35851.1"/>
    </source>
</evidence>
<protein>
    <recommendedName>
        <fullName evidence="3">Phospholipase D-like domain-containing protein</fullName>
    </recommendedName>
</protein>
<evidence type="ECO:0008006" key="3">
    <source>
        <dbReference type="Google" id="ProtNLM"/>
    </source>
</evidence>
<name>A0A072NE71_SCHAZ</name>
<sequence>MKKIELVTENIIQKIISGIESASTIYILTAFVMKSGVELLKPHLEKAAKRGADIKICTGDYLYITQPEGLKKLIDIHKELEVRMWRSAWQHAHQVG</sequence>
<dbReference type="RefSeq" id="WP_035199110.1">
    <property type="nucleotide sequence ID" value="NZ_JJRY01000047.1"/>
</dbReference>
<evidence type="ECO:0000313" key="2">
    <source>
        <dbReference type="Proteomes" id="UP000027936"/>
    </source>
</evidence>